<sequence length="68" mass="7254">MGWDCRCGPATAAVALATCWGAFFFLLFLGAASPSAAGRLRCVSTYVPFILATASESVLEYWMRIGLS</sequence>
<organism evidence="1">
    <name type="scientific">Ixodes ricinus</name>
    <name type="common">Common tick</name>
    <name type="synonym">Acarus ricinus</name>
    <dbReference type="NCBI Taxonomy" id="34613"/>
    <lineage>
        <taxon>Eukaryota</taxon>
        <taxon>Metazoa</taxon>
        <taxon>Ecdysozoa</taxon>
        <taxon>Arthropoda</taxon>
        <taxon>Chelicerata</taxon>
        <taxon>Arachnida</taxon>
        <taxon>Acari</taxon>
        <taxon>Parasitiformes</taxon>
        <taxon>Ixodida</taxon>
        <taxon>Ixodoidea</taxon>
        <taxon>Ixodidae</taxon>
        <taxon>Ixodinae</taxon>
        <taxon>Ixodes</taxon>
    </lineage>
</organism>
<dbReference type="AlphaFoldDB" id="A0A6B0U8I6"/>
<protein>
    <submittedName>
        <fullName evidence="1">Putative secreted protein</fullName>
    </submittedName>
</protein>
<evidence type="ECO:0000313" key="1">
    <source>
        <dbReference type="EMBL" id="MXU82343.1"/>
    </source>
</evidence>
<name>A0A6B0U8I6_IXORI</name>
<reference evidence="1" key="1">
    <citation type="submission" date="2019-12" db="EMBL/GenBank/DDBJ databases">
        <title>An insight into the sialome of adult female Ixodes ricinus ticks feeding for 6 days.</title>
        <authorList>
            <person name="Perner J."/>
            <person name="Ribeiro J.M.C."/>
        </authorList>
    </citation>
    <scope>NUCLEOTIDE SEQUENCE</scope>
    <source>
        <strain evidence="1">Semi-engorged</strain>
        <tissue evidence="1">Salivary glands</tissue>
    </source>
</reference>
<dbReference type="EMBL" id="GIFC01000260">
    <property type="protein sequence ID" value="MXU82343.1"/>
    <property type="molecule type" value="Transcribed_RNA"/>
</dbReference>
<accession>A0A6B0U8I6</accession>
<proteinExistence type="predicted"/>